<reference evidence="1 2" key="1">
    <citation type="submission" date="2017-04" db="EMBL/GenBank/DDBJ databases">
        <title>Novel microbial lineages endemic to geothermal iron-oxide mats fill important gaps in the evolutionary history of Archaea.</title>
        <authorList>
            <person name="Jay Z.J."/>
            <person name="Beam J.P."/>
            <person name="Dlakic M."/>
            <person name="Rusch D.B."/>
            <person name="Kozubal M.A."/>
            <person name="Inskeep W.P."/>
        </authorList>
    </citation>
    <scope>NUCLEOTIDE SEQUENCE [LARGE SCALE GENOMIC DNA]</scope>
    <source>
        <strain evidence="1">OSP_D</strain>
    </source>
</reference>
<evidence type="ECO:0000313" key="1">
    <source>
        <dbReference type="EMBL" id="PSN83757.1"/>
    </source>
</evidence>
<dbReference type="Proteomes" id="UP000240880">
    <property type="component" value="Unassembled WGS sequence"/>
</dbReference>
<dbReference type="AlphaFoldDB" id="A0A2R6ABM9"/>
<proteinExistence type="predicted"/>
<evidence type="ECO:0000313" key="2">
    <source>
        <dbReference type="Proteomes" id="UP000240880"/>
    </source>
</evidence>
<protein>
    <submittedName>
        <fullName evidence="1">Uncharacterized protein</fullName>
    </submittedName>
</protein>
<accession>A0A2R6ABM9</accession>
<gene>
    <name evidence="1" type="ORF">B9Q01_03440</name>
</gene>
<sequence length="98" mass="11692">MKNIFSRLTNTDNWDERIKRALKRGSFTQEEKTYWLHQIASPSKEFEERLTKLDAERLRKFSILERLFKDAVHKNDVKFAAIVYHCMKALVQNSLDGF</sequence>
<dbReference type="EMBL" id="NEXC01000015">
    <property type="protein sequence ID" value="PSN83757.1"/>
    <property type="molecule type" value="Genomic_DNA"/>
</dbReference>
<organism evidence="1 2">
    <name type="scientific">Candidatus Marsarchaeota G1 archaeon OSP_D</name>
    <dbReference type="NCBI Taxonomy" id="1978155"/>
    <lineage>
        <taxon>Archaea</taxon>
        <taxon>Candidatus Marsarchaeota</taxon>
        <taxon>Candidatus Marsarchaeota group 1</taxon>
    </lineage>
</organism>
<comment type="caution">
    <text evidence="1">The sequence shown here is derived from an EMBL/GenBank/DDBJ whole genome shotgun (WGS) entry which is preliminary data.</text>
</comment>
<name>A0A2R6ABM9_9ARCH</name>